<keyword evidence="3" id="KW-1185">Reference proteome</keyword>
<feature type="compositionally biased region" description="Basic and acidic residues" evidence="1">
    <location>
        <begin position="86"/>
        <end position="97"/>
    </location>
</feature>
<sequence>MCISAAAVYEGLRGGMALFSFFERSETEMAGKDKEMPPISREEVEVDGVYTDEAGHEEHLMRGETFPADPVLGTTEWRLREYDFENHHEGRTDERMVVKAKRHGKQDKLDPRYSNADGQG</sequence>
<dbReference type="KEGG" id="palo:E6C60_0531"/>
<protein>
    <submittedName>
        <fullName evidence="2">Uncharacterized protein</fullName>
    </submittedName>
</protein>
<evidence type="ECO:0000313" key="2">
    <source>
        <dbReference type="EMBL" id="QCT01254.1"/>
    </source>
</evidence>
<dbReference type="Proteomes" id="UP000300879">
    <property type="component" value="Chromosome"/>
</dbReference>
<dbReference type="AlphaFoldDB" id="A0A4V1G3H9"/>
<feature type="region of interest" description="Disordered" evidence="1">
    <location>
        <begin position="86"/>
        <end position="120"/>
    </location>
</feature>
<gene>
    <name evidence="2" type="ORF">E6C60_0531</name>
</gene>
<proteinExistence type="predicted"/>
<evidence type="ECO:0000313" key="3">
    <source>
        <dbReference type="Proteomes" id="UP000300879"/>
    </source>
</evidence>
<reference evidence="2 3" key="1">
    <citation type="submission" date="2019-05" db="EMBL/GenBank/DDBJ databases">
        <authorList>
            <person name="Chen C."/>
        </authorList>
    </citation>
    <scope>NUCLEOTIDE SEQUENCE [LARGE SCALE GENOMIC DNA]</scope>
    <source>
        <strain evidence="2 3">HB172198</strain>
    </source>
</reference>
<organism evidence="2 3">
    <name type="scientific">Paenibacillus algicola</name>
    <dbReference type="NCBI Taxonomy" id="2565926"/>
    <lineage>
        <taxon>Bacteria</taxon>
        <taxon>Bacillati</taxon>
        <taxon>Bacillota</taxon>
        <taxon>Bacilli</taxon>
        <taxon>Bacillales</taxon>
        <taxon>Paenibacillaceae</taxon>
        <taxon>Paenibacillus</taxon>
    </lineage>
</organism>
<accession>A0A4V1G3H9</accession>
<dbReference type="EMBL" id="CP040396">
    <property type="protein sequence ID" value="QCT01254.1"/>
    <property type="molecule type" value="Genomic_DNA"/>
</dbReference>
<name>A0A4V1G3H9_9BACL</name>
<evidence type="ECO:0000256" key="1">
    <source>
        <dbReference type="SAM" id="MobiDB-lite"/>
    </source>
</evidence>